<keyword evidence="4" id="KW-1185">Reference proteome</keyword>
<reference evidence="3" key="5">
    <citation type="submission" date="2018-04" db="UniProtKB">
        <authorList>
            <consortium name="EnsemblFungi"/>
        </authorList>
    </citation>
    <scope>IDENTIFICATION</scope>
    <source>
        <strain evidence="3">R3-111a-1</strain>
    </source>
</reference>
<evidence type="ECO:0000256" key="1">
    <source>
        <dbReference type="SAM" id="MobiDB-lite"/>
    </source>
</evidence>
<evidence type="ECO:0000313" key="2">
    <source>
        <dbReference type="EMBL" id="EJT80564.1"/>
    </source>
</evidence>
<dbReference type="HOGENOM" id="CLU_2589871_0_0_1"/>
<protein>
    <submittedName>
        <fullName evidence="2 3">Uncharacterized protein</fullName>
    </submittedName>
</protein>
<organism evidence="2">
    <name type="scientific">Gaeumannomyces tritici (strain R3-111a-1)</name>
    <name type="common">Wheat and barley take-all root rot fungus</name>
    <name type="synonym">Gaeumannomyces graminis var. tritici</name>
    <dbReference type="NCBI Taxonomy" id="644352"/>
    <lineage>
        <taxon>Eukaryota</taxon>
        <taxon>Fungi</taxon>
        <taxon>Dikarya</taxon>
        <taxon>Ascomycota</taxon>
        <taxon>Pezizomycotina</taxon>
        <taxon>Sordariomycetes</taxon>
        <taxon>Sordariomycetidae</taxon>
        <taxon>Magnaporthales</taxon>
        <taxon>Magnaporthaceae</taxon>
        <taxon>Gaeumannomyces</taxon>
    </lineage>
</organism>
<dbReference type="Proteomes" id="UP000006039">
    <property type="component" value="Unassembled WGS sequence"/>
</dbReference>
<name>J3NH21_GAET3</name>
<accession>J3NH21</accession>
<evidence type="ECO:0000313" key="4">
    <source>
        <dbReference type="Proteomes" id="UP000006039"/>
    </source>
</evidence>
<dbReference type="AlphaFoldDB" id="J3NH21"/>
<sequence length="80" mass="8661">MKASRLLHPELGPSWQVSIGKVGNPMPRASIGLWRSSAVPGGIAKSPHASRERNARTWEAPKISSNFKNLSLTVSQDKSP</sequence>
<dbReference type="GeneID" id="20341017"/>
<reference evidence="3" key="4">
    <citation type="journal article" date="2015" name="G3 (Bethesda)">
        <title>Genome sequences of three phytopathogenic species of the Magnaporthaceae family of fungi.</title>
        <authorList>
            <person name="Okagaki L.H."/>
            <person name="Nunes C.C."/>
            <person name="Sailsbery J."/>
            <person name="Clay B."/>
            <person name="Brown D."/>
            <person name="John T."/>
            <person name="Oh Y."/>
            <person name="Young N."/>
            <person name="Fitzgerald M."/>
            <person name="Haas B.J."/>
            <person name="Zeng Q."/>
            <person name="Young S."/>
            <person name="Adiconis X."/>
            <person name="Fan L."/>
            <person name="Levin J.Z."/>
            <person name="Mitchell T.K."/>
            <person name="Okubara P.A."/>
            <person name="Farman M.L."/>
            <person name="Kohn L.M."/>
            <person name="Birren B."/>
            <person name="Ma L.-J."/>
            <person name="Dean R.A."/>
        </authorList>
    </citation>
    <scope>NUCLEOTIDE SEQUENCE</scope>
    <source>
        <strain evidence="3">R3-111a-1</strain>
    </source>
</reference>
<feature type="region of interest" description="Disordered" evidence="1">
    <location>
        <begin position="40"/>
        <end position="60"/>
    </location>
</feature>
<dbReference type="EMBL" id="GL385395">
    <property type="protein sequence ID" value="EJT80564.1"/>
    <property type="molecule type" value="Genomic_DNA"/>
</dbReference>
<dbReference type="VEuPathDB" id="FungiDB:GGTG_00559"/>
<dbReference type="EnsemblFungi" id="EJT80564">
    <property type="protein sequence ID" value="EJT80564"/>
    <property type="gene ID" value="GGTG_00559"/>
</dbReference>
<dbReference type="RefSeq" id="XP_009216573.1">
    <property type="nucleotide sequence ID" value="XM_009218309.1"/>
</dbReference>
<gene>
    <name evidence="3" type="primary">20341017</name>
    <name evidence="2" type="ORF">GGTG_00559</name>
</gene>
<reference evidence="4" key="1">
    <citation type="submission" date="2010-07" db="EMBL/GenBank/DDBJ databases">
        <title>The genome sequence of Gaeumannomyces graminis var. tritici strain R3-111a-1.</title>
        <authorList>
            <consortium name="The Broad Institute Genome Sequencing Platform"/>
            <person name="Ma L.-J."/>
            <person name="Dead R."/>
            <person name="Young S."/>
            <person name="Zeng Q."/>
            <person name="Koehrsen M."/>
            <person name="Alvarado L."/>
            <person name="Berlin A."/>
            <person name="Chapman S.B."/>
            <person name="Chen Z."/>
            <person name="Freedman E."/>
            <person name="Gellesch M."/>
            <person name="Goldberg J."/>
            <person name="Griggs A."/>
            <person name="Gujja S."/>
            <person name="Heilman E.R."/>
            <person name="Heiman D."/>
            <person name="Hepburn T."/>
            <person name="Howarth C."/>
            <person name="Jen D."/>
            <person name="Larson L."/>
            <person name="Mehta T."/>
            <person name="Neiman D."/>
            <person name="Pearson M."/>
            <person name="Roberts A."/>
            <person name="Saif S."/>
            <person name="Shea T."/>
            <person name="Shenoy N."/>
            <person name="Sisk P."/>
            <person name="Stolte C."/>
            <person name="Sykes S."/>
            <person name="Walk T."/>
            <person name="White J."/>
            <person name="Yandava C."/>
            <person name="Haas B."/>
            <person name="Nusbaum C."/>
            <person name="Birren B."/>
        </authorList>
    </citation>
    <scope>NUCLEOTIDE SEQUENCE [LARGE SCALE GENOMIC DNA]</scope>
    <source>
        <strain evidence="4">R3-111a-1</strain>
    </source>
</reference>
<evidence type="ECO:0000313" key="3">
    <source>
        <dbReference type="EnsemblFungi" id="EJT80564"/>
    </source>
</evidence>
<reference evidence="2" key="2">
    <citation type="submission" date="2010-07" db="EMBL/GenBank/DDBJ databases">
        <authorList>
            <consortium name="The Broad Institute Genome Sequencing Platform"/>
            <consortium name="Broad Institute Genome Sequencing Center for Infectious Disease"/>
            <person name="Ma L.-J."/>
            <person name="Dead R."/>
            <person name="Young S."/>
            <person name="Zeng Q."/>
            <person name="Koehrsen M."/>
            <person name="Alvarado L."/>
            <person name="Berlin A."/>
            <person name="Chapman S.B."/>
            <person name="Chen Z."/>
            <person name="Freedman E."/>
            <person name="Gellesch M."/>
            <person name="Goldberg J."/>
            <person name="Griggs A."/>
            <person name="Gujja S."/>
            <person name="Heilman E.R."/>
            <person name="Heiman D."/>
            <person name="Hepburn T."/>
            <person name="Howarth C."/>
            <person name="Jen D."/>
            <person name="Larson L."/>
            <person name="Mehta T."/>
            <person name="Neiman D."/>
            <person name="Pearson M."/>
            <person name="Roberts A."/>
            <person name="Saif S."/>
            <person name="Shea T."/>
            <person name="Shenoy N."/>
            <person name="Sisk P."/>
            <person name="Stolte C."/>
            <person name="Sykes S."/>
            <person name="Walk T."/>
            <person name="White J."/>
            <person name="Yandava C."/>
            <person name="Haas B."/>
            <person name="Nusbaum C."/>
            <person name="Birren B."/>
        </authorList>
    </citation>
    <scope>NUCLEOTIDE SEQUENCE</scope>
    <source>
        <strain evidence="2">R3-111a-1</strain>
    </source>
</reference>
<reference evidence="2" key="3">
    <citation type="submission" date="2010-09" db="EMBL/GenBank/DDBJ databases">
        <title>Annotation of Gaeumannomyces graminis var. tritici R3-111a-1.</title>
        <authorList>
            <consortium name="The Broad Institute Genome Sequencing Platform"/>
            <person name="Ma L.-J."/>
            <person name="Dead R."/>
            <person name="Young S.K."/>
            <person name="Zeng Q."/>
            <person name="Gargeya S."/>
            <person name="Fitzgerald M."/>
            <person name="Haas B."/>
            <person name="Abouelleil A."/>
            <person name="Alvarado L."/>
            <person name="Arachchi H.M."/>
            <person name="Berlin A."/>
            <person name="Brown A."/>
            <person name="Chapman S.B."/>
            <person name="Chen Z."/>
            <person name="Dunbar C."/>
            <person name="Freedman E."/>
            <person name="Gearin G."/>
            <person name="Gellesch M."/>
            <person name="Goldberg J."/>
            <person name="Griggs A."/>
            <person name="Gujja S."/>
            <person name="Heiman D."/>
            <person name="Howarth C."/>
            <person name="Larson L."/>
            <person name="Lui A."/>
            <person name="MacDonald P.J.P."/>
            <person name="Mehta T."/>
            <person name="Montmayeur A."/>
            <person name="Murphy C."/>
            <person name="Neiman D."/>
            <person name="Pearson M."/>
            <person name="Priest M."/>
            <person name="Roberts A."/>
            <person name="Saif S."/>
            <person name="Shea T."/>
            <person name="Shenoy N."/>
            <person name="Sisk P."/>
            <person name="Stolte C."/>
            <person name="Sykes S."/>
            <person name="Yandava C."/>
            <person name="Wortman J."/>
            <person name="Nusbaum C."/>
            <person name="Birren B."/>
        </authorList>
    </citation>
    <scope>NUCLEOTIDE SEQUENCE</scope>
    <source>
        <strain evidence="2">R3-111a-1</strain>
    </source>
</reference>
<proteinExistence type="predicted"/>